<dbReference type="RefSeq" id="WP_194424631.1">
    <property type="nucleotide sequence ID" value="NZ_BAAAPT010000002.1"/>
</dbReference>
<evidence type="ECO:0000256" key="1">
    <source>
        <dbReference type="SAM" id="MobiDB-lite"/>
    </source>
</evidence>
<organism evidence="3 4">
    <name type="scientific">Microbacterium aquimaris</name>
    <dbReference type="NCBI Taxonomy" id="459816"/>
    <lineage>
        <taxon>Bacteria</taxon>
        <taxon>Bacillati</taxon>
        <taxon>Actinomycetota</taxon>
        <taxon>Actinomycetes</taxon>
        <taxon>Micrococcales</taxon>
        <taxon>Microbacteriaceae</taxon>
        <taxon>Microbacterium</taxon>
    </lineage>
</organism>
<gene>
    <name evidence="3" type="ORF">R2Q92_09870</name>
</gene>
<evidence type="ECO:0000313" key="3">
    <source>
        <dbReference type="EMBL" id="MDZ8162148.1"/>
    </source>
</evidence>
<feature type="domain" description="YobI-like P-loop NTPase" evidence="2">
    <location>
        <begin position="56"/>
        <end position="113"/>
    </location>
</feature>
<feature type="region of interest" description="Disordered" evidence="1">
    <location>
        <begin position="103"/>
        <end position="129"/>
    </location>
</feature>
<dbReference type="InterPro" id="IPR048428">
    <property type="entry name" value="YobI-NTPase"/>
</dbReference>
<sequence length="129" mass="14128">MGSDTSEASLSTVEPAESVKAPGAAENATAGEDLPKKVIKLRSLAPEYRGDHHNAYVRHLENAVGEKRNRNIALTGRYGAGKSSVLDEFERNHRDKTVRISINTLGPDKNDQDLTNRIQMKRPEFVGGS</sequence>
<dbReference type="Gene3D" id="3.40.50.300">
    <property type="entry name" value="P-loop containing nucleotide triphosphate hydrolases"/>
    <property type="match status" value="1"/>
</dbReference>
<protein>
    <recommendedName>
        <fullName evidence="2">YobI-like P-loop NTPase domain-containing protein</fullName>
    </recommendedName>
</protein>
<evidence type="ECO:0000259" key="2">
    <source>
        <dbReference type="Pfam" id="PF20693"/>
    </source>
</evidence>
<name>A0ABU5N7U0_9MICO</name>
<feature type="region of interest" description="Disordered" evidence="1">
    <location>
        <begin position="1"/>
        <end position="36"/>
    </location>
</feature>
<accession>A0ABU5N7U0</accession>
<dbReference type="InterPro" id="IPR027417">
    <property type="entry name" value="P-loop_NTPase"/>
</dbReference>
<evidence type="ECO:0000313" key="4">
    <source>
        <dbReference type="Proteomes" id="UP001291912"/>
    </source>
</evidence>
<dbReference type="EMBL" id="JAWJYN010000002">
    <property type="protein sequence ID" value="MDZ8162148.1"/>
    <property type="molecule type" value="Genomic_DNA"/>
</dbReference>
<feature type="compositionally biased region" description="Polar residues" evidence="1">
    <location>
        <begin position="1"/>
        <end position="12"/>
    </location>
</feature>
<keyword evidence="4" id="KW-1185">Reference proteome</keyword>
<dbReference type="Pfam" id="PF20693">
    <property type="entry name" value="YobI-ATPase"/>
    <property type="match status" value="1"/>
</dbReference>
<dbReference type="Proteomes" id="UP001291912">
    <property type="component" value="Unassembled WGS sequence"/>
</dbReference>
<reference evidence="3 4" key="1">
    <citation type="submission" date="2023-10" db="EMBL/GenBank/DDBJ databases">
        <title>Microbacterium xanthum sp. nov., isolated from seaweed.</title>
        <authorList>
            <person name="Lee S.D."/>
        </authorList>
    </citation>
    <scope>NUCLEOTIDE SEQUENCE [LARGE SCALE GENOMIC DNA]</scope>
    <source>
        <strain evidence="3 4">KCTC 19124</strain>
    </source>
</reference>
<proteinExistence type="predicted"/>
<comment type="caution">
    <text evidence="3">The sequence shown here is derived from an EMBL/GenBank/DDBJ whole genome shotgun (WGS) entry which is preliminary data.</text>
</comment>